<dbReference type="Pfam" id="PF02602">
    <property type="entry name" value="HEM4"/>
    <property type="match status" value="1"/>
</dbReference>
<dbReference type="GO" id="GO:0006782">
    <property type="term" value="P:protoporphyrinogen IX biosynthetic process"/>
    <property type="evidence" value="ECO:0007669"/>
    <property type="project" value="UniProtKB-UniRule"/>
</dbReference>
<dbReference type="UniPathway" id="UPA00251">
    <property type="reaction ID" value="UER00320"/>
</dbReference>
<evidence type="ECO:0000256" key="4">
    <source>
        <dbReference type="ARBA" id="ARBA00023239"/>
    </source>
</evidence>
<dbReference type="Gene3D" id="3.40.50.10090">
    <property type="match status" value="2"/>
</dbReference>
<dbReference type="EC" id="4.2.1.75" evidence="3 9"/>
<keyword evidence="12" id="KW-1185">Reference proteome</keyword>
<sequence>MKKEVDNMKPVVLMTDSRATISSEVEIVHLPLIGIRPLPVVRALAHHHYDWLLFTSKNAVELFFLHYPDVTFSNIASIGKKTSLALAVRNIKIDYEPPDYHQESFIECAADRFDRCTVLIPCSAKARPMLTDFLKRRAEVTRINLYEPVASVKNAKKMNELVVSGSIDVVVLMSPSAVNAYFTQYDVVHLPVLAVGPVTSQALSRFGQPHITANQSTKESILQKIIEMRDNHVI</sequence>
<dbReference type="CDD" id="cd06578">
    <property type="entry name" value="HemD"/>
    <property type="match status" value="1"/>
</dbReference>
<dbReference type="EMBL" id="SCWB01000009">
    <property type="protein sequence ID" value="TDM10667.1"/>
    <property type="molecule type" value="Genomic_DNA"/>
</dbReference>
<evidence type="ECO:0000256" key="8">
    <source>
        <dbReference type="ARBA" id="ARBA00048617"/>
    </source>
</evidence>
<dbReference type="Proteomes" id="UP000294802">
    <property type="component" value="Unassembled WGS sequence"/>
</dbReference>
<keyword evidence="5 9" id="KW-0627">Porphyrin biosynthesis</keyword>
<reference evidence="11 12" key="1">
    <citation type="submission" date="2019-01" db="EMBL/GenBank/DDBJ databases">
        <title>Draft genome sequences of the type strains of six Macrococcus species.</title>
        <authorList>
            <person name="Mazhar S."/>
            <person name="Altermann E."/>
            <person name="Hill C."/>
            <person name="Mcauliffe O."/>
        </authorList>
    </citation>
    <scope>NUCLEOTIDE SEQUENCE [LARGE SCALE GENOMIC DNA]</scope>
    <source>
        <strain evidence="11 12">CCM4815</strain>
    </source>
</reference>
<feature type="domain" description="Tetrapyrrole biosynthesis uroporphyrinogen III synthase" evidence="10">
    <location>
        <begin position="25"/>
        <end position="222"/>
    </location>
</feature>
<comment type="caution">
    <text evidence="11">The sequence shown here is derived from an EMBL/GenBank/DDBJ whole genome shotgun (WGS) entry which is preliminary data.</text>
</comment>
<evidence type="ECO:0000256" key="5">
    <source>
        <dbReference type="ARBA" id="ARBA00023244"/>
    </source>
</evidence>
<dbReference type="InterPro" id="IPR003754">
    <property type="entry name" value="4pyrrol_synth_uPrphyn_synth"/>
</dbReference>
<evidence type="ECO:0000256" key="1">
    <source>
        <dbReference type="ARBA" id="ARBA00004772"/>
    </source>
</evidence>
<evidence type="ECO:0000256" key="6">
    <source>
        <dbReference type="ARBA" id="ARBA00037589"/>
    </source>
</evidence>
<gene>
    <name evidence="11" type="ORF">ERX29_06385</name>
</gene>
<protein>
    <recommendedName>
        <fullName evidence="7 9">Uroporphyrinogen-III synthase</fullName>
        <ecNumber evidence="3 9">4.2.1.75</ecNumber>
    </recommendedName>
</protein>
<comment type="similarity">
    <text evidence="2 9">Belongs to the uroporphyrinogen-III synthase family.</text>
</comment>
<accession>A0A4V3BEX6</accession>
<organism evidence="11 12">
    <name type="scientific">Macrococcus lamae</name>
    <dbReference type="NCBI Taxonomy" id="198484"/>
    <lineage>
        <taxon>Bacteria</taxon>
        <taxon>Bacillati</taxon>
        <taxon>Bacillota</taxon>
        <taxon>Bacilli</taxon>
        <taxon>Bacillales</taxon>
        <taxon>Staphylococcaceae</taxon>
        <taxon>Macrococcus</taxon>
    </lineage>
</organism>
<dbReference type="GO" id="GO:0006780">
    <property type="term" value="P:uroporphyrinogen III biosynthetic process"/>
    <property type="evidence" value="ECO:0007669"/>
    <property type="project" value="UniProtKB-UniRule"/>
</dbReference>
<comment type="function">
    <text evidence="6 9">Catalyzes cyclization of the linear tetrapyrrole, hydroxymethylbilane, to the macrocyclic uroporphyrinogen III.</text>
</comment>
<dbReference type="InterPro" id="IPR036108">
    <property type="entry name" value="4pyrrol_syn_uPrphyn_synt_sf"/>
</dbReference>
<evidence type="ECO:0000256" key="2">
    <source>
        <dbReference type="ARBA" id="ARBA00008133"/>
    </source>
</evidence>
<evidence type="ECO:0000259" key="10">
    <source>
        <dbReference type="Pfam" id="PF02602"/>
    </source>
</evidence>
<evidence type="ECO:0000256" key="7">
    <source>
        <dbReference type="ARBA" id="ARBA00040167"/>
    </source>
</evidence>
<evidence type="ECO:0000313" key="12">
    <source>
        <dbReference type="Proteomes" id="UP000294802"/>
    </source>
</evidence>
<dbReference type="OrthoDB" id="9815856at2"/>
<dbReference type="AlphaFoldDB" id="A0A4V3BEX6"/>
<evidence type="ECO:0000313" key="11">
    <source>
        <dbReference type="EMBL" id="TDM10667.1"/>
    </source>
</evidence>
<evidence type="ECO:0000256" key="3">
    <source>
        <dbReference type="ARBA" id="ARBA00013109"/>
    </source>
</evidence>
<evidence type="ECO:0000256" key="9">
    <source>
        <dbReference type="RuleBase" id="RU366031"/>
    </source>
</evidence>
<dbReference type="SUPFAM" id="SSF69618">
    <property type="entry name" value="HemD-like"/>
    <property type="match status" value="1"/>
</dbReference>
<dbReference type="GO" id="GO:0004852">
    <property type="term" value="F:uroporphyrinogen-III synthase activity"/>
    <property type="evidence" value="ECO:0007669"/>
    <property type="project" value="UniProtKB-UniRule"/>
</dbReference>
<comment type="pathway">
    <text evidence="1 9">Porphyrin-containing compound metabolism; protoporphyrin-IX biosynthesis; coproporphyrinogen-III from 5-aminolevulinate: step 3/4.</text>
</comment>
<dbReference type="PANTHER" id="PTHR38042:SF1">
    <property type="entry name" value="UROPORPHYRINOGEN-III SYNTHASE, CHLOROPLASTIC"/>
    <property type="match status" value="1"/>
</dbReference>
<keyword evidence="4 9" id="KW-0456">Lyase</keyword>
<dbReference type="PANTHER" id="PTHR38042">
    <property type="entry name" value="UROPORPHYRINOGEN-III SYNTHASE, CHLOROPLASTIC"/>
    <property type="match status" value="1"/>
</dbReference>
<proteinExistence type="inferred from homology"/>
<name>A0A4V3BEX6_9STAP</name>
<comment type="catalytic activity">
    <reaction evidence="8 9">
        <text>hydroxymethylbilane = uroporphyrinogen III + H2O</text>
        <dbReference type="Rhea" id="RHEA:18965"/>
        <dbReference type="ChEBI" id="CHEBI:15377"/>
        <dbReference type="ChEBI" id="CHEBI:57308"/>
        <dbReference type="ChEBI" id="CHEBI:57845"/>
        <dbReference type="EC" id="4.2.1.75"/>
    </reaction>
</comment>
<dbReference type="InterPro" id="IPR039793">
    <property type="entry name" value="UROS/Hem4"/>
</dbReference>